<dbReference type="NCBIfam" id="TIGR00383">
    <property type="entry name" value="corA"/>
    <property type="match status" value="1"/>
</dbReference>
<accession>A0A432Z9A5</accession>
<dbReference type="InterPro" id="IPR050829">
    <property type="entry name" value="CorA_MIT"/>
</dbReference>
<dbReference type="InterPro" id="IPR045863">
    <property type="entry name" value="CorA_TM1_TM2"/>
</dbReference>
<keyword evidence="10 13" id="KW-0406">Ion transport</keyword>
<evidence type="ECO:0000313" key="15">
    <source>
        <dbReference type="Proteomes" id="UP000287022"/>
    </source>
</evidence>
<evidence type="ECO:0000256" key="1">
    <source>
        <dbReference type="ARBA" id="ARBA00004429"/>
    </source>
</evidence>
<comment type="caution">
    <text evidence="14">The sequence shown here is derived from an EMBL/GenBank/DDBJ whole genome shotgun (WGS) entry which is preliminary data.</text>
</comment>
<evidence type="ECO:0000256" key="6">
    <source>
        <dbReference type="ARBA" id="ARBA00022519"/>
    </source>
</evidence>
<proteinExistence type="inferred from homology"/>
<dbReference type="SUPFAM" id="SSF143865">
    <property type="entry name" value="CorA soluble domain-like"/>
    <property type="match status" value="1"/>
</dbReference>
<evidence type="ECO:0000256" key="8">
    <source>
        <dbReference type="ARBA" id="ARBA00022842"/>
    </source>
</evidence>
<dbReference type="Proteomes" id="UP000287022">
    <property type="component" value="Unassembled WGS sequence"/>
</dbReference>
<keyword evidence="8 13" id="KW-0460">Magnesium</keyword>
<comment type="function">
    <text evidence="13">Mediates influx of magnesium ions.</text>
</comment>
<keyword evidence="5 13" id="KW-1003">Cell membrane</keyword>
<dbReference type="Pfam" id="PF01544">
    <property type="entry name" value="CorA"/>
    <property type="match status" value="1"/>
</dbReference>
<evidence type="ECO:0000256" key="2">
    <source>
        <dbReference type="ARBA" id="ARBA00009765"/>
    </source>
</evidence>
<dbReference type="PANTHER" id="PTHR47685:SF1">
    <property type="entry name" value="MAGNESIUM TRANSPORT PROTEIN CORA"/>
    <property type="match status" value="1"/>
</dbReference>
<keyword evidence="11 13" id="KW-0472">Membrane</keyword>
<evidence type="ECO:0000256" key="12">
    <source>
        <dbReference type="ARBA" id="ARBA00034269"/>
    </source>
</evidence>
<name>A0A432Z9A5_9GAMM</name>
<dbReference type="AlphaFoldDB" id="A0A432Z9A5"/>
<keyword evidence="4 13" id="KW-0813">Transport</keyword>
<dbReference type="PANTHER" id="PTHR47685">
    <property type="entry name" value="MAGNESIUM TRANSPORT PROTEIN CORA"/>
    <property type="match status" value="1"/>
</dbReference>
<dbReference type="InterPro" id="IPR002523">
    <property type="entry name" value="MgTranspt_CorA/ZnTranspt_ZntB"/>
</dbReference>
<comment type="similarity">
    <text evidence="2 13">Belongs to the CorA metal ion transporter (MIT) (TC 1.A.35) family.</text>
</comment>
<dbReference type="EMBL" id="PIQE01000001">
    <property type="protein sequence ID" value="RUO74488.1"/>
    <property type="molecule type" value="Genomic_DNA"/>
</dbReference>
<dbReference type="GO" id="GO:0015087">
    <property type="term" value="F:cobalt ion transmembrane transporter activity"/>
    <property type="evidence" value="ECO:0007669"/>
    <property type="project" value="UniProtKB-UniRule"/>
</dbReference>
<comment type="catalytic activity">
    <reaction evidence="12">
        <text>Mg(2+)(in) = Mg(2+)(out)</text>
        <dbReference type="Rhea" id="RHEA:29827"/>
        <dbReference type="ChEBI" id="CHEBI:18420"/>
    </reaction>
</comment>
<keyword evidence="7 13" id="KW-0812">Transmembrane</keyword>
<feature type="transmembrane region" description="Helical" evidence="13">
    <location>
        <begin position="291"/>
        <end position="311"/>
    </location>
</feature>
<dbReference type="CDD" id="cd12835">
    <property type="entry name" value="EcCorA-like_1"/>
    <property type="match status" value="1"/>
</dbReference>
<evidence type="ECO:0000256" key="3">
    <source>
        <dbReference type="ARBA" id="ARBA00019439"/>
    </source>
</evidence>
<evidence type="ECO:0000256" key="11">
    <source>
        <dbReference type="ARBA" id="ARBA00023136"/>
    </source>
</evidence>
<gene>
    <name evidence="13 14" type="primary">corA</name>
    <name evidence="14" type="ORF">CWI80_03875</name>
</gene>
<dbReference type="RefSeq" id="WP_051207074.1">
    <property type="nucleotide sequence ID" value="NZ_PIQE01000001.1"/>
</dbReference>
<keyword evidence="9 13" id="KW-1133">Transmembrane helix</keyword>
<evidence type="ECO:0000256" key="7">
    <source>
        <dbReference type="ARBA" id="ARBA00022692"/>
    </source>
</evidence>
<keyword evidence="6" id="KW-0997">Cell inner membrane</keyword>
<dbReference type="SUPFAM" id="SSF144083">
    <property type="entry name" value="Magnesium transport protein CorA, transmembrane region"/>
    <property type="match status" value="1"/>
</dbReference>
<evidence type="ECO:0000256" key="13">
    <source>
        <dbReference type="RuleBase" id="RU362010"/>
    </source>
</evidence>
<feature type="transmembrane region" description="Helical" evidence="13">
    <location>
        <begin position="259"/>
        <end position="279"/>
    </location>
</feature>
<comment type="subcellular location">
    <subcellularLocation>
        <location evidence="1">Cell inner membrane</location>
        <topology evidence="1">Multi-pass membrane protein</topology>
    </subcellularLocation>
    <subcellularLocation>
        <location evidence="13">Membrane</location>
        <topology evidence="13">Multi-pass membrane protein</topology>
    </subcellularLocation>
</comment>
<reference evidence="15" key="1">
    <citation type="journal article" date="2018" name="Front. Microbiol.">
        <title>Genome-Based Analysis Reveals the Taxonomy and Diversity of the Family Idiomarinaceae.</title>
        <authorList>
            <person name="Liu Y."/>
            <person name="Lai Q."/>
            <person name="Shao Z."/>
        </authorList>
    </citation>
    <scope>NUCLEOTIDE SEQUENCE [LARGE SCALE GENOMIC DNA]</scope>
    <source>
        <strain evidence="15">c121</strain>
    </source>
</reference>
<dbReference type="InterPro" id="IPR045861">
    <property type="entry name" value="CorA_cytoplasmic_dom"/>
</dbReference>
<evidence type="ECO:0000256" key="9">
    <source>
        <dbReference type="ARBA" id="ARBA00022989"/>
    </source>
</evidence>
<dbReference type="FunFam" id="1.20.58.340:FF:000001">
    <property type="entry name" value="Magnesium transport protein CorA"/>
    <property type="match status" value="1"/>
</dbReference>
<dbReference type="GO" id="GO:0015095">
    <property type="term" value="F:magnesium ion transmembrane transporter activity"/>
    <property type="evidence" value="ECO:0007669"/>
    <property type="project" value="UniProtKB-UniRule"/>
</dbReference>
<dbReference type="GO" id="GO:0015099">
    <property type="term" value="F:nickel cation transmembrane transporter activity"/>
    <property type="evidence" value="ECO:0007669"/>
    <property type="project" value="TreeGrafter"/>
</dbReference>
<evidence type="ECO:0000256" key="4">
    <source>
        <dbReference type="ARBA" id="ARBA00022448"/>
    </source>
</evidence>
<protein>
    <recommendedName>
        <fullName evidence="3 13">Magnesium transport protein CorA</fullName>
    </recommendedName>
</protein>
<sequence length="317" mass="36946">MISIYTIHQNTIERSTFQPGQTLPENVLWIDVKSATAEEKQWLESISNADLPSEITINEIEISSRQYRNADGLHISSLFPQRFISTKTIKNINISLNLRDNYLITTREDSLSILRLVKHYLRQRKMKHMSPQGLMLELFYLKVEFLSDLIEDIYTELETLGASIYEADELDDVFRDITRLEDATGKIRLSLLDSQRSLRFIQRQAQQQLDMNDQQRLNEMLRDIDSLMPHSQFIFDKINFLMDAAIGFSGLQQNKIIKIFSVAAVIFLPPTVIASIYGMNFKIIPELEWAFGYPMALVLMVLSAWGTYSFFKWRKWL</sequence>
<dbReference type="InterPro" id="IPR004488">
    <property type="entry name" value="Mg/Co-transport_prot_CorA"/>
</dbReference>
<dbReference type="GO" id="GO:0005886">
    <property type="term" value="C:plasma membrane"/>
    <property type="evidence" value="ECO:0007669"/>
    <property type="project" value="UniProtKB-SubCell"/>
</dbReference>
<evidence type="ECO:0000256" key="5">
    <source>
        <dbReference type="ARBA" id="ARBA00022475"/>
    </source>
</evidence>
<evidence type="ECO:0000256" key="10">
    <source>
        <dbReference type="ARBA" id="ARBA00023065"/>
    </source>
</evidence>
<keyword evidence="15" id="KW-1185">Reference proteome</keyword>
<organism evidence="14 15">
    <name type="scientific">Pseudidiomarina sediminum</name>
    <dbReference type="NCBI Taxonomy" id="431675"/>
    <lineage>
        <taxon>Bacteria</taxon>
        <taxon>Pseudomonadati</taxon>
        <taxon>Pseudomonadota</taxon>
        <taxon>Gammaproteobacteria</taxon>
        <taxon>Alteromonadales</taxon>
        <taxon>Idiomarinaceae</taxon>
        <taxon>Pseudidiomarina</taxon>
    </lineage>
</organism>
<evidence type="ECO:0000313" key="14">
    <source>
        <dbReference type="EMBL" id="RUO74488.1"/>
    </source>
</evidence>
<dbReference type="Gene3D" id="1.20.58.340">
    <property type="entry name" value="Magnesium transport protein CorA, transmembrane region"/>
    <property type="match status" value="1"/>
</dbReference>